<name>A0A212LTZ0_9FIRM</name>
<dbReference type="AlphaFoldDB" id="A0A212LTZ0"/>
<protein>
    <submittedName>
        <fullName evidence="1">Uncharacterized protein</fullName>
    </submittedName>
</protein>
<reference evidence="1" key="1">
    <citation type="submission" date="2016-08" db="EMBL/GenBank/DDBJ databases">
        <authorList>
            <person name="Seilhamer J.J."/>
        </authorList>
    </citation>
    <scope>NUCLEOTIDE SEQUENCE</scope>
    <source>
        <strain evidence="1">86</strain>
    </source>
</reference>
<sequence>MTIEMVQKRLDEFKALWSSATDPSEQDRAFRMLVEKIVYDREDDGLRLDILYK</sequence>
<accession>A0A212LTZ0</accession>
<dbReference type="EMBL" id="FMJE01000003">
    <property type="protein sequence ID" value="SCM80992.1"/>
    <property type="molecule type" value="Genomic_DNA"/>
</dbReference>
<evidence type="ECO:0000313" key="1">
    <source>
        <dbReference type="EMBL" id="SCM80992.1"/>
    </source>
</evidence>
<gene>
    <name evidence="1" type="ORF">KL86SPO_31171</name>
</gene>
<organism evidence="1">
    <name type="scientific">uncultured Sporomusa sp</name>
    <dbReference type="NCBI Taxonomy" id="307249"/>
    <lineage>
        <taxon>Bacteria</taxon>
        <taxon>Bacillati</taxon>
        <taxon>Bacillota</taxon>
        <taxon>Negativicutes</taxon>
        <taxon>Selenomonadales</taxon>
        <taxon>Sporomusaceae</taxon>
        <taxon>Sporomusa</taxon>
        <taxon>environmental samples</taxon>
    </lineage>
</organism>
<proteinExistence type="predicted"/>